<dbReference type="GO" id="GO:0031683">
    <property type="term" value="F:G-protein beta/gamma-subunit complex binding"/>
    <property type="evidence" value="ECO:0007669"/>
    <property type="project" value="InterPro"/>
</dbReference>
<dbReference type="GO" id="GO:0005525">
    <property type="term" value="F:GTP binding"/>
    <property type="evidence" value="ECO:0007669"/>
    <property type="project" value="UniProtKB-KW"/>
</dbReference>
<name>A0A9W8K4T9_9AGAR</name>
<dbReference type="Pfam" id="PF00503">
    <property type="entry name" value="G-alpha"/>
    <property type="match status" value="1"/>
</dbReference>
<accession>A0A9W8K4T9</accession>
<sequence length="293" mass="32405">MSDLIQSAAPIIPVIDERLAYRTDAPSSHKARIDEYNELLEDIYQREVELSRIKSALISKREEIKGEERHLELTSGIAGLGLAHDTIASSSKSDASESDEAGVLSDSSGSDRGRRDANIALKSLKPGAKKPFSKAKMGRGSSKHSKVPDAHLDAEWDYKLELGRSSRKGGATASKLCLPAIGTASGDPLEEDRARVRGALKLAEKVLEFRLDTHNTYFSTDMAEAIHQLWKDRVIPKIMDEHSSDFYLMDSAGYFFGEVLRIGEPGYLPNETDVLRARWKTVGMFLFVQPLVV</sequence>
<evidence type="ECO:0000313" key="9">
    <source>
        <dbReference type="Proteomes" id="UP001148786"/>
    </source>
</evidence>
<dbReference type="InterPro" id="IPR001019">
    <property type="entry name" value="Gprotein_alpha_su"/>
</dbReference>
<dbReference type="GO" id="GO:0003924">
    <property type="term" value="F:GTPase activity"/>
    <property type="evidence" value="ECO:0007669"/>
    <property type="project" value="InterPro"/>
</dbReference>
<evidence type="ECO:0000256" key="6">
    <source>
        <dbReference type="PIRSR" id="PIRSR601019-2"/>
    </source>
</evidence>
<evidence type="ECO:0000313" key="8">
    <source>
        <dbReference type="EMBL" id="KAJ3505733.1"/>
    </source>
</evidence>
<evidence type="ECO:0000256" key="4">
    <source>
        <dbReference type="ARBA" id="ARBA00023134"/>
    </source>
</evidence>
<dbReference type="Proteomes" id="UP001148786">
    <property type="component" value="Unassembled WGS sequence"/>
</dbReference>
<dbReference type="GO" id="GO:0046872">
    <property type="term" value="F:metal ion binding"/>
    <property type="evidence" value="ECO:0007669"/>
    <property type="project" value="UniProtKB-KW"/>
</dbReference>
<evidence type="ECO:0000256" key="1">
    <source>
        <dbReference type="ARBA" id="ARBA00022723"/>
    </source>
</evidence>
<dbReference type="OrthoDB" id="3042548at2759"/>
<feature type="region of interest" description="Disordered" evidence="7">
    <location>
        <begin position="129"/>
        <end position="148"/>
    </location>
</feature>
<evidence type="ECO:0000256" key="3">
    <source>
        <dbReference type="ARBA" id="ARBA00022842"/>
    </source>
</evidence>
<dbReference type="InterPro" id="IPR011025">
    <property type="entry name" value="GproteinA_insert"/>
</dbReference>
<comment type="caution">
    <text evidence="8">The sequence shown here is derived from an EMBL/GenBank/DDBJ whole genome shotgun (WGS) entry which is preliminary data.</text>
</comment>
<dbReference type="GO" id="GO:0005737">
    <property type="term" value="C:cytoplasm"/>
    <property type="evidence" value="ECO:0007669"/>
    <property type="project" value="TreeGrafter"/>
</dbReference>
<dbReference type="GO" id="GO:0001664">
    <property type="term" value="F:G protein-coupled receptor binding"/>
    <property type="evidence" value="ECO:0007669"/>
    <property type="project" value="TreeGrafter"/>
</dbReference>
<protein>
    <submittedName>
        <fullName evidence="8">Uncharacterized protein</fullName>
    </submittedName>
</protein>
<dbReference type="SUPFAM" id="SSF47895">
    <property type="entry name" value="Transducin (alpha subunit), insertion domain"/>
    <property type="match status" value="1"/>
</dbReference>
<dbReference type="GO" id="GO:0007189">
    <property type="term" value="P:adenylate cyclase-activating G protein-coupled receptor signaling pathway"/>
    <property type="evidence" value="ECO:0007669"/>
    <property type="project" value="TreeGrafter"/>
</dbReference>
<keyword evidence="4 5" id="KW-0342">GTP-binding</keyword>
<dbReference type="PANTHER" id="PTHR10218:SF369">
    <property type="entry name" value="GUANINE NUCLEOTIDE-BINDING PROTEIN ALPHA-2 SUBUNIT"/>
    <property type="match status" value="1"/>
</dbReference>
<feature type="binding site" evidence="5">
    <location>
        <begin position="250"/>
        <end position="251"/>
    </location>
    <ligand>
        <name>GTP</name>
        <dbReference type="ChEBI" id="CHEBI:37565"/>
    </ligand>
</feature>
<keyword evidence="1 6" id="KW-0479">Metal-binding</keyword>
<dbReference type="EMBL" id="JANKHO010000849">
    <property type="protein sequence ID" value="KAJ3505733.1"/>
    <property type="molecule type" value="Genomic_DNA"/>
</dbReference>
<dbReference type="PANTHER" id="PTHR10218">
    <property type="entry name" value="GTP-BINDING PROTEIN ALPHA SUBUNIT"/>
    <property type="match status" value="1"/>
</dbReference>
<reference evidence="8" key="1">
    <citation type="submission" date="2022-07" db="EMBL/GenBank/DDBJ databases">
        <title>Genome Sequence of Agrocybe chaxingu.</title>
        <authorList>
            <person name="Buettner E."/>
        </authorList>
    </citation>
    <scope>NUCLEOTIDE SEQUENCE</scope>
    <source>
        <strain evidence="8">MP-N11</strain>
    </source>
</reference>
<evidence type="ECO:0000256" key="5">
    <source>
        <dbReference type="PIRSR" id="PIRSR601019-1"/>
    </source>
</evidence>
<feature type="binding site" evidence="5">
    <location>
        <begin position="275"/>
        <end position="281"/>
    </location>
    <ligand>
        <name>GTP</name>
        <dbReference type="ChEBI" id="CHEBI:37565"/>
    </ligand>
</feature>
<keyword evidence="2 5" id="KW-0547">Nucleotide-binding</keyword>
<organism evidence="8 9">
    <name type="scientific">Agrocybe chaxingu</name>
    <dbReference type="NCBI Taxonomy" id="84603"/>
    <lineage>
        <taxon>Eukaryota</taxon>
        <taxon>Fungi</taxon>
        <taxon>Dikarya</taxon>
        <taxon>Basidiomycota</taxon>
        <taxon>Agaricomycotina</taxon>
        <taxon>Agaricomycetes</taxon>
        <taxon>Agaricomycetidae</taxon>
        <taxon>Agaricales</taxon>
        <taxon>Agaricineae</taxon>
        <taxon>Strophariaceae</taxon>
        <taxon>Agrocybe</taxon>
    </lineage>
</organism>
<dbReference type="Gene3D" id="1.10.400.10">
    <property type="entry name" value="GI Alpha 1, domain 2-like"/>
    <property type="match status" value="1"/>
</dbReference>
<proteinExistence type="predicted"/>
<dbReference type="GO" id="GO:0005834">
    <property type="term" value="C:heterotrimeric G-protein complex"/>
    <property type="evidence" value="ECO:0007669"/>
    <property type="project" value="TreeGrafter"/>
</dbReference>
<feature type="compositionally biased region" description="Basic residues" evidence="7">
    <location>
        <begin position="129"/>
        <end position="145"/>
    </location>
</feature>
<feature type="region of interest" description="Disordered" evidence="7">
    <location>
        <begin position="89"/>
        <end position="122"/>
    </location>
</feature>
<evidence type="ECO:0000256" key="2">
    <source>
        <dbReference type="ARBA" id="ARBA00022741"/>
    </source>
</evidence>
<keyword evidence="3 6" id="KW-0460">Magnesium</keyword>
<dbReference type="AlphaFoldDB" id="A0A9W8K4T9"/>
<keyword evidence="9" id="KW-1185">Reference proteome</keyword>
<evidence type="ECO:0000256" key="7">
    <source>
        <dbReference type="SAM" id="MobiDB-lite"/>
    </source>
</evidence>
<gene>
    <name evidence="8" type="ORF">NLJ89_g7263</name>
</gene>
<feature type="binding site" evidence="6">
    <location>
        <position position="281"/>
    </location>
    <ligand>
        <name>Mg(2+)</name>
        <dbReference type="ChEBI" id="CHEBI:18420"/>
    </ligand>
</feature>